<organism evidence="2 3">
    <name type="scientific">Roseovarius litorisediminis</name>
    <dbReference type="NCBI Taxonomy" id="1312363"/>
    <lineage>
        <taxon>Bacteria</taxon>
        <taxon>Pseudomonadati</taxon>
        <taxon>Pseudomonadota</taxon>
        <taxon>Alphaproteobacteria</taxon>
        <taxon>Rhodobacterales</taxon>
        <taxon>Roseobacteraceae</taxon>
        <taxon>Roseovarius</taxon>
    </lineage>
</organism>
<feature type="transmembrane region" description="Helical" evidence="1">
    <location>
        <begin position="70"/>
        <end position="87"/>
    </location>
</feature>
<gene>
    <name evidence="2" type="ORF">PEL8287_01656</name>
</gene>
<accession>A0A1Y5S826</accession>
<dbReference type="Proteomes" id="UP000193827">
    <property type="component" value="Unassembled WGS sequence"/>
</dbReference>
<name>A0A1Y5S826_9RHOB</name>
<keyword evidence="1" id="KW-0472">Membrane</keyword>
<dbReference type="OrthoDB" id="7868624at2"/>
<dbReference type="EMBL" id="FWFL01000003">
    <property type="protein sequence ID" value="SLN33970.1"/>
    <property type="molecule type" value="Genomic_DNA"/>
</dbReference>
<keyword evidence="1" id="KW-0812">Transmembrane</keyword>
<feature type="transmembrane region" description="Helical" evidence="1">
    <location>
        <begin position="47"/>
        <end position="64"/>
    </location>
</feature>
<proteinExistence type="predicted"/>
<evidence type="ECO:0000313" key="3">
    <source>
        <dbReference type="Proteomes" id="UP000193827"/>
    </source>
</evidence>
<sequence length="121" mass="12555">MTLAGAAIALSGAGILVTGFLALMFLRDPIAGLAHTTHRAEHLPEVMTDRYIAFTILTIGATLYGDMKVIAALFATFAFMGFADAWIYARGGHPIAKHIGAGIAASVVTVVALLAIWGQGA</sequence>
<protein>
    <submittedName>
        <fullName evidence="2">Uncharacterized protein</fullName>
    </submittedName>
</protein>
<reference evidence="2 3" key="1">
    <citation type="submission" date="2017-03" db="EMBL/GenBank/DDBJ databases">
        <authorList>
            <person name="Afonso C.L."/>
            <person name="Miller P.J."/>
            <person name="Scott M.A."/>
            <person name="Spackman E."/>
            <person name="Goraichik I."/>
            <person name="Dimitrov K.M."/>
            <person name="Suarez D.L."/>
            <person name="Swayne D.E."/>
        </authorList>
    </citation>
    <scope>NUCLEOTIDE SEQUENCE [LARGE SCALE GENOMIC DNA]</scope>
    <source>
        <strain evidence="2 3">CECT 8287</strain>
    </source>
</reference>
<evidence type="ECO:0000256" key="1">
    <source>
        <dbReference type="SAM" id="Phobius"/>
    </source>
</evidence>
<dbReference type="RefSeq" id="WP_085891873.1">
    <property type="nucleotide sequence ID" value="NZ_FWFL01000003.1"/>
</dbReference>
<evidence type="ECO:0000313" key="2">
    <source>
        <dbReference type="EMBL" id="SLN33970.1"/>
    </source>
</evidence>
<keyword evidence="3" id="KW-1185">Reference proteome</keyword>
<dbReference type="AlphaFoldDB" id="A0A1Y5S826"/>
<feature type="transmembrane region" description="Helical" evidence="1">
    <location>
        <begin position="6"/>
        <end position="26"/>
    </location>
</feature>
<keyword evidence="1" id="KW-1133">Transmembrane helix</keyword>
<feature type="transmembrane region" description="Helical" evidence="1">
    <location>
        <begin position="99"/>
        <end position="118"/>
    </location>
</feature>